<keyword evidence="3 6" id="KW-1133">Transmembrane helix</keyword>
<dbReference type="GeneID" id="95988253"/>
<keyword evidence="2 6" id="KW-0812">Transmembrane</keyword>
<evidence type="ECO:0000256" key="3">
    <source>
        <dbReference type="ARBA" id="ARBA00022989"/>
    </source>
</evidence>
<evidence type="ECO:0000313" key="8">
    <source>
        <dbReference type="Proteomes" id="UP001565368"/>
    </source>
</evidence>
<sequence length="513" mass="56706">MSQSPLAPTRGRKSLSAFARAPSQLSRSHSTRDLEESPEPASPSPLTPSKSENREKRRDSTVFDRRESSRRDSNVFDRRESNVFATPKQREASPSKYKSAGVGGDSTPLTQGIPTGFLHTPTRTPARLIYSPFAHTSPTSISKSSSIPFDMAANARQGKKAEVEAKLRAAAAEADVVPKTSKQRLVRRKSMFKRIIESPTNLIDAALFNIPTSVDDILPPARFANPIALFLGTVHWLLLAPLSSTRKEEVTILRSTGYSRVDDRWGRYDEEKPARRSLAGTRLVSDLPVVVAHTQAFTVSFFLFALSVANAGWLFTRFRTYDMLLRSGNDPVASPHASPIPSPVKSGGPAEEKQEEGAAPKDAAPRDETLTAKCARIALRSLIVFLKWSYHALLSAFGFRHPATSARGGSNDRIQALRVWDPPDFCLAFFCAFPPATPIIAFLLTTEHPFITPLLHVASTFLLAHLASSFVQLVKDRMLLSAEVMREYDQRFVYKRVFAHTTDRGVGTTSDHY</sequence>
<protein>
    <recommendedName>
        <fullName evidence="9">Nuclear rim protein 1</fullName>
    </recommendedName>
</protein>
<keyword evidence="8" id="KW-1185">Reference proteome</keyword>
<evidence type="ECO:0000256" key="1">
    <source>
        <dbReference type="ARBA" id="ARBA00004127"/>
    </source>
</evidence>
<feature type="transmembrane region" description="Helical" evidence="6">
    <location>
        <begin position="450"/>
        <end position="471"/>
    </location>
</feature>
<feature type="region of interest" description="Disordered" evidence="5">
    <location>
        <begin position="1"/>
        <end position="113"/>
    </location>
</feature>
<evidence type="ECO:0000256" key="2">
    <source>
        <dbReference type="ARBA" id="ARBA00022692"/>
    </source>
</evidence>
<evidence type="ECO:0000256" key="5">
    <source>
        <dbReference type="SAM" id="MobiDB-lite"/>
    </source>
</evidence>
<dbReference type="RefSeq" id="XP_069207720.1">
    <property type="nucleotide sequence ID" value="XM_069355649.1"/>
</dbReference>
<feature type="transmembrane region" description="Helical" evidence="6">
    <location>
        <begin position="296"/>
        <end position="316"/>
    </location>
</feature>
<comment type="subcellular location">
    <subcellularLocation>
        <location evidence="1">Endomembrane system</location>
        <topology evidence="1">Multi-pass membrane protein</topology>
    </subcellularLocation>
</comment>
<feature type="compositionally biased region" description="Basic and acidic residues" evidence="5">
    <location>
        <begin position="350"/>
        <end position="366"/>
    </location>
</feature>
<keyword evidence="4 6" id="KW-0472">Membrane</keyword>
<name>A0ABR3PZR8_9TREE</name>
<reference evidence="7 8" key="1">
    <citation type="submission" date="2023-08" db="EMBL/GenBank/DDBJ databases">
        <title>Annotated Genome Sequence of Vanrija albida AlHP1.</title>
        <authorList>
            <person name="Herzog R."/>
        </authorList>
    </citation>
    <scope>NUCLEOTIDE SEQUENCE [LARGE SCALE GENOMIC DNA]</scope>
    <source>
        <strain evidence="7 8">AlHP1</strain>
    </source>
</reference>
<proteinExistence type="predicted"/>
<evidence type="ECO:0008006" key="9">
    <source>
        <dbReference type="Google" id="ProtNLM"/>
    </source>
</evidence>
<dbReference type="InterPro" id="IPR018819">
    <property type="entry name" value="Nur1/Mug154"/>
</dbReference>
<evidence type="ECO:0000256" key="4">
    <source>
        <dbReference type="ARBA" id="ARBA00023136"/>
    </source>
</evidence>
<dbReference type="PANTHER" id="PTHR28293:SF1">
    <property type="entry name" value="NUCLEAR RIM PROTEIN 1"/>
    <property type="match status" value="1"/>
</dbReference>
<comment type="caution">
    <text evidence="7">The sequence shown here is derived from an EMBL/GenBank/DDBJ whole genome shotgun (WGS) entry which is preliminary data.</text>
</comment>
<evidence type="ECO:0000313" key="7">
    <source>
        <dbReference type="EMBL" id="KAL1407776.1"/>
    </source>
</evidence>
<dbReference type="Proteomes" id="UP001565368">
    <property type="component" value="Unassembled WGS sequence"/>
</dbReference>
<dbReference type="PANTHER" id="PTHR28293">
    <property type="entry name" value="NUCLEAR RIM PROTEIN 1"/>
    <property type="match status" value="1"/>
</dbReference>
<feature type="region of interest" description="Disordered" evidence="5">
    <location>
        <begin position="332"/>
        <end position="366"/>
    </location>
</feature>
<evidence type="ECO:0000256" key="6">
    <source>
        <dbReference type="SAM" id="Phobius"/>
    </source>
</evidence>
<gene>
    <name evidence="7" type="ORF">Q8F55_007210</name>
</gene>
<organism evidence="7 8">
    <name type="scientific">Vanrija albida</name>
    <dbReference type="NCBI Taxonomy" id="181172"/>
    <lineage>
        <taxon>Eukaryota</taxon>
        <taxon>Fungi</taxon>
        <taxon>Dikarya</taxon>
        <taxon>Basidiomycota</taxon>
        <taxon>Agaricomycotina</taxon>
        <taxon>Tremellomycetes</taxon>
        <taxon>Trichosporonales</taxon>
        <taxon>Trichosporonaceae</taxon>
        <taxon>Vanrija</taxon>
    </lineage>
</organism>
<dbReference type="Pfam" id="PF10332">
    <property type="entry name" value="DUF2418"/>
    <property type="match status" value="1"/>
</dbReference>
<feature type="compositionally biased region" description="Basic and acidic residues" evidence="5">
    <location>
        <begin position="51"/>
        <end position="81"/>
    </location>
</feature>
<accession>A0ABR3PZR8</accession>
<feature type="transmembrane region" description="Helical" evidence="6">
    <location>
        <begin position="425"/>
        <end position="444"/>
    </location>
</feature>
<dbReference type="EMBL" id="JBBXJM010000005">
    <property type="protein sequence ID" value="KAL1407776.1"/>
    <property type="molecule type" value="Genomic_DNA"/>
</dbReference>